<dbReference type="Proteomes" id="UP000823775">
    <property type="component" value="Unassembled WGS sequence"/>
</dbReference>
<keyword evidence="3" id="KW-1185">Reference proteome</keyword>
<comment type="caution">
    <text evidence="2">The sequence shown here is derived from an EMBL/GenBank/DDBJ whole genome shotgun (WGS) entry which is preliminary data.</text>
</comment>
<evidence type="ECO:0000313" key="2">
    <source>
        <dbReference type="EMBL" id="MCD9560859.1"/>
    </source>
</evidence>
<feature type="region of interest" description="Disordered" evidence="1">
    <location>
        <begin position="75"/>
        <end position="98"/>
    </location>
</feature>
<reference evidence="2 3" key="1">
    <citation type="journal article" date="2021" name="BMC Genomics">
        <title>Datura genome reveals duplications of psychoactive alkaloid biosynthetic genes and high mutation rate following tissue culture.</title>
        <authorList>
            <person name="Rajewski A."/>
            <person name="Carter-House D."/>
            <person name="Stajich J."/>
            <person name="Litt A."/>
        </authorList>
    </citation>
    <scope>NUCLEOTIDE SEQUENCE [LARGE SCALE GENOMIC DNA]</scope>
    <source>
        <strain evidence="2">AR-01</strain>
    </source>
</reference>
<evidence type="ECO:0000313" key="3">
    <source>
        <dbReference type="Proteomes" id="UP000823775"/>
    </source>
</evidence>
<evidence type="ECO:0000256" key="1">
    <source>
        <dbReference type="SAM" id="MobiDB-lite"/>
    </source>
</evidence>
<dbReference type="EMBL" id="JACEIK010002389">
    <property type="protein sequence ID" value="MCD9560859.1"/>
    <property type="molecule type" value="Genomic_DNA"/>
</dbReference>
<accession>A0ABS8UPK2</accession>
<name>A0ABS8UPK2_DATST</name>
<sequence>SSAISKTITNLEQILKSDGDTDNIIFESFEAAKQSIEELKREFDSGSKASQEIDGQIITNIDERVDTGVSPNSIIGELRERGSVETQEHETQQKDDSC</sequence>
<proteinExistence type="predicted"/>
<feature type="non-terminal residue" evidence="2">
    <location>
        <position position="98"/>
    </location>
</feature>
<feature type="compositionally biased region" description="Basic and acidic residues" evidence="1">
    <location>
        <begin position="77"/>
        <end position="98"/>
    </location>
</feature>
<gene>
    <name evidence="2" type="ORF">HAX54_019667</name>
</gene>
<organism evidence="2 3">
    <name type="scientific">Datura stramonium</name>
    <name type="common">Jimsonweed</name>
    <name type="synonym">Common thornapple</name>
    <dbReference type="NCBI Taxonomy" id="4076"/>
    <lineage>
        <taxon>Eukaryota</taxon>
        <taxon>Viridiplantae</taxon>
        <taxon>Streptophyta</taxon>
        <taxon>Embryophyta</taxon>
        <taxon>Tracheophyta</taxon>
        <taxon>Spermatophyta</taxon>
        <taxon>Magnoliopsida</taxon>
        <taxon>eudicotyledons</taxon>
        <taxon>Gunneridae</taxon>
        <taxon>Pentapetalae</taxon>
        <taxon>asterids</taxon>
        <taxon>lamiids</taxon>
        <taxon>Solanales</taxon>
        <taxon>Solanaceae</taxon>
        <taxon>Solanoideae</taxon>
        <taxon>Datureae</taxon>
        <taxon>Datura</taxon>
    </lineage>
</organism>
<protein>
    <submittedName>
        <fullName evidence="2">Uncharacterized protein</fullName>
    </submittedName>
</protein>
<feature type="non-terminal residue" evidence="2">
    <location>
        <position position="1"/>
    </location>
</feature>